<organism evidence="3 4">
    <name type="scientific">Halovenus rubra</name>
    <dbReference type="NCBI Taxonomy" id="869890"/>
    <lineage>
        <taxon>Archaea</taxon>
        <taxon>Methanobacteriati</taxon>
        <taxon>Methanobacteriota</taxon>
        <taxon>Stenosarchaea group</taxon>
        <taxon>Halobacteria</taxon>
        <taxon>Halobacteriales</taxon>
        <taxon>Haloarculaceae</taxon>
        <taxon>Halovenus</taxon>
    </lineage>
</organism>
<feature type="transmembrane region" description="Helical" evidence="2">
    <location>
        <begin position="549"/>
        <end position="567"/>
    </location>
</feature>
<name>A0ABD5XAS8_9EURY</name>
<feature type="transmembrane region" description="Helical" evidence="2">
    <location>
        <begin position="444"/>
        <end position="463"/>
    </location>
</feature>
<reference evidence="3 4" key="1">
    <citation type="journal article" date="2014" name="Int. J. Syst. Evol. Microbiol.">
        <title>Complete genome sequence of Corynebacterium casei LMG S-19264T (=DSM 44701T), isolated from a smear-ripened cheese.</title>
        <authorList>
            <consortium name="US DOE Joint Genome Institute (JGI-PGF)"/>
            <person name="Walter F."/>
            <person name="Albersmeier A."/>
            <person name="Kalinowski J."/>
            <person name="Ruckert C."/>
        </authorList>
    </citation>
    <scope>NUCLEOTIDE SEQUENCE [LARGE SCALE GENOMIC DNA]</scope>
    <source>
        <strain evidence="3 4">CGMCC 4.7215</strain>
    </source>
</reference>
<protein>
    <submittedName>
        <fullName evidence="3">Uncharacterized protein</fullName>
    </submittedName>
</protein>
<evidence type="ECO:0000313" key="3">
    <source>
        <dbReference type="EMBL" id="MFC7126664.1"/>
    </source>
</evidence>
<accession>A0ABD5XAS8</accession>
<evidence type="ECO:0000256" key="1">
    <source>
        <dbReference type="SAM" id="MobiDB-lite"/>
    </source>
</evidence>
<keyword evidence="2" id="KW-0472">Membrane</keyword>
<dbReference type="RefSeq" id="WP_267638535.1">
    <property type="nucleotide sequence ID" value="NZ_JAODIY010000014.1"/>
</dbReference>
<feature type="transmembrane region" description="Helical" evidence="2">
    <location>
        <begin position="420"/>
        <end position="438"/>
    </location>
</feature>
<gene>
    <name evidence="3" type="ORF">ACFQJ7_11590</name>
</gene>
<evidence type="ECO:0000256" key="2">
    <source>
        <dbReference type="SAM" id="Phobius"/>
    </source>
</evidence>
<keyword evidence="2" id="KW-1133">Transmembrane helix</keyword>
<sequence length="639" mass="73246">MNIEEAAYFLQHLQPLQQKGCVEEGFRNITAVLEPNRLSRSETGAVLSNILNYTSVIRDCSIDINADGFSEHLFRITSTGVDLRQDAIEYLEDETDVRAARYRRDINSHADSGREGEVVYELVHFLQEISNTSYEVDSTIQIDKSAILDIWISGTTNWSVDPDRLNLQFWFEIENLVDWVGSRGLVEYASGMFSEEEMPVLVHHSNNTEIDLNGTEHFPVFTLSESPEYLSSRFDSYRNKMSSTRENTSYFHQAPAITPTLFAESSSLRKVFRSAFVYSVFAVFSDRVAVSNSSFLFSAEYGPNTIDRDEVNIEEFVPNLSEEQLGDLAGLYQEFARREDRPKFVEFWRRSMLQNCDDITDIIDEVADIRKSYQFIESEVIEKNFDELSDAVRDTNAFMTEITSQVSDTTTALSDEIQRLVFALLGAIIANLFLILRWSNFDTVIPFSLFVVSAILLFYFPLIDRRIEELEEMKSKGKEDYETYKDLISDFTGQAFDFGDLEDRKDEYLSYADERLKWSRRKIRQIHAVLLLTGLVFVCFANLQYQFFTIQVAFSGVFFLSCSYITYRTHTQTDEYSYHRLNLGRQGRGSSNSGDNDGEGGGDDTEKDKIPTNYLPLIVSVLSLVTISTHFAIAYPFGI</sequence>
<feature type="transmembrane region" description="Helical" evidence="2">
    <location>
        <begin position="614"/>
        <end position="637"/>
    </location>
</feature>
<comment type="caution">
    <text evidence="3">The sequence shown here is derived from an EMBL/GenBank/DDBJ whole genome shotgun (WGS) entry which is preliminary data.</text>
</comment>
<evidence type="ECO:0000313" key="4">
    <source>
        <dbReference type="Proteomes" id="UP001596414"/>
    </source>
</evidence>
<feature type="region of interest" description="Disordered" evidence="1">
    <location>
        <begin position="584"/>
        <end position="608"/>
    </location>
</feature>
<dbReference type="AlphaFoldDB" id="A0ABD5XAS8"/>
<feature type="compositionally biased region" description="Low complexity" evidence="1">
    <location>
        <begin position="584"/>
        <end position="595"/>
    </location>
</feature>
<dbReference type="EMBL" id="JBHSZQ010000036">
    <property type="protein sequence ID" value="MFC7126664.1"/>
    <property type="molecule type" value="Genomic_DNA"/>
</dbReference>
<dbReference type="Proteomes" id="UP001596414">
    <property type="component" value="Unassembled WGS sequence"/>
</dbReference>
<keyword evidence="2" id="KW-0812">Transmembrane</keyword>
<proteinExistence type="predicted"/>
<feature type="transmembrane region" description="Helical" evidence="2">
    <location>
        <begin position="525"/>
        <end position="543"/>
    </location>
</feature>